<dbReference type="Gene3D" id="2.30.110.10">
    <property type="entry name" value="Electron Transport, Fmn-binding Protein, Chain A"/>
    <property type="match status" value="1"/>
</dbReference>
<protein>
    <submittedName>
        <fullName evidence="2">LooF</fullName>
    </submittedName>
</protein>
<sequence length="175" mass="19257">MTGPHPLSTTVDSIISTHDQRLMMGHFPTGVSVITSLDRFGKPHGMTCTSLTSVSLAPPTLLVCLNLESGTMQAVREQGRFGVNLLHHRSQRAARLFSGPTADRFSKVKWERSPKHGMPWLVDDAFAKASCTTRSILIAGDHAIAVAEMEEMDFREDTPLLYGMRCFTAWPSPST</sequence>
<evidence type="ECO:0000256" key="1">
    <source>
        <dbReference type="ARBA" id="ARBA00023002"/>
    </source>
</evidence>
<dbReference type="Pfam" id="PF01613">
    <property type="entry name" value="Flavin_Reduct"/>
    <property type="match status" value="1"/>
</dbReference>
<dbReference type="EMBL" id="MT371051">
    <property type="protein sequence ID" value="QJU69505.1"/>
    <property type="molecule type" value="Genomic_DNA"/>
</dbReference>
<dbReference type="GO" id="GO:0042602">
    <property type="term" value="F:riboflavin reductase (NADPH) activity"/>
    <property type="evidence" value="ECO:0007669"/>
    <property type="project" value="TreeGrafter"/>
</dbReference>
<proteinExistence type="predicted"/>
<dbReference type="PANTHER" id="PTHR30466:SF1">
    <property type="entry name" value="FMN REDUCTASE (NADH) RUTF"/>
    <property type="match status" value="1"/>
</dbReference>
<dbReference type="InterPro" id="IPR002563">
    <property type="entry name" value="Flavin_Rdtase-like_dom"/>
</dbReference>
<organism evidence="2">
    <name type="scientific">Nocardiopsis flavescens</name>
    <dbReference type="NCBI Taxonomy" id="758803"/>
    <lineage>
        <taxon>Bacteria</taxon>
        <taxon>Bacillati</taxon>
        <taxon>Actinomycetota</taxon>
        <taxon>Actinomycetes</taxon>
        <taxon>Streptosporangiales</taxon>
        <taxon>Nocardiopsidaceae</taxon>
        <taxon>Nocardiopsis</taxon>
    </lineage>
</organism>
<evidence type="ECO:0000313" key="2">
    <source>
        <dbReference type="EMBL" id="QJU69505.1"/>
    </source>
</evidence>
<dbReference type="InterPro" id="IPR012349">
    <property type="entry name" value="Split_barrel_FMN-bd"/>
</dbReference>
<dbReference type="AlphaFoldDB" id="A0A6M5K7V2"/>
<dbReference type="InterPro" id="IPR050268">
    <property type="entry name" value="NADH-dep_flavin_reductase"/>
</dbReference>
<reference evidence="2" key="1">
    <citation type="submission" date="2020-04" db="EMBL/GenBank/DDBJ databases">
        <title>Discovery, Biosynthesis and Heterologous Production of Loongmycin A, a Potent Anti-Cancer indolocarbazole alkaloid.</title>
        <authorList>
            <person name="Yang C."/>
            <person name="Zhang B."/>
            <person name="Xue W."/>
            <person name="Li W."/>
            <person name="Xu Z."/>
            <person name="Shi J."/>
            <person name="Shen Y."/>
            <person name="Jiao R."/>
            <person name="Tan R."/>
            <person name="Ge H."/>
        </authorList>
    </citation>
    <scope>NUCLEOTIDE SEQUENCE</scope>
    <source>
        <strain evidence="2">NA01583</strain>
    </source>
</reference>
<dbReference type="SUPFAM" id="SSF50475">
    <property type="entry name" value="FMN-binding split barrel"/>
    <property type="match status" value="1"/>
</dbReference>
<dbReference type="GO" id="GO:0010181">
    <property type="term" value="F:FMN binding"/>
    <property type="evidence" value="ECO:0007669"/>
    <property type="project" value="InterPro"/>
</dbReference>
<name>A0A6M5K7V2_9ACTN</name>
<keyword evidence="1" id="KW-0560">Oxidoreductase</keyword>
<dbReference type="SMART" id="SM00903">
    <property type="entry name" value="Flavin_Reduct"/>
    <property type="match status" value="1"/>
</dbReference>
<dbReference type="PANTHER" id="PTHR30466">
    <property type="entry name" value="FLAVIN REDUCTASE"/>
    <property type="match status" value="1"/>
</dbReference>
<accession>A0A6M5K7V2</accession>